<evidence type="ECO:0000313" key="10">
    <source>
        <dbReference type="Proteomes" id="UP000176532"/>
    </source>
</evidence>
<accession>A0A1F6M986</accession>
<feature type="domain" description="Cytosol aminopeptidase" evidence="8">
    <location>
        <begin position="336"/>
        <end position="343"/>
    </location>
</feature>
<evidence type="ECO:0000256" key="5">
    <source>
        <dbReference type="ARBA" id="ARBA00022670"/>
    </source>
</evidence>
<comment type="function">
    <text evidence="7">Presumably involved in the processing and regular turnover of intracellular proteins. Catalyzes the removal of unsubstituted N-terminal amino acids from various peptides.</text>
</comment>
<dbReference type="InterPro" id="IPR043472">
    <property type="entry name" value="Macro_dom-like"/>
</dbReference>
<feature type="active site" evidence="7">
    <location>
        <position position="342"/>
    </location>
</feature>
<dbReference type="PANTHER" id="PTHR11963">
    <property type="entry name" value="LEUCINE AMINOPEPTIDASE-RELATED"/>
    <property type="match status" value="1"/>
</dbReference>
<dbReference type="InterPro" id="IPR000819">
    <property type="entry name" value="Peptidase_M17_C"/>
</dbReference>
<comment type="catalytic activity">
    <reaction evidence="1 7">
        <text>Release of an N-terminal amino acid, Xaa-|-Yaa-, in which Xaa is preferably Leu, but may be other amino acids including Pro although not Arg or Lys, and Yaa may be Pro. Amino acid amides and methyl esters are also readily hydrolyzed, but rates on arylamides are exceedingly low.</text>
        <dbReference type="EC" id="3.4.11.1"/>
    </reaction>
</comment>
<dbReference type="EC" id="3.4.11.1" evidence="7"/>
<protein>
    <recommendedName>
        <fullName evidence="7">Probable cytosol aminopeptidase</fullName>
        <ecNumber evidence="7">3.4.11.1</ecNumber>
    </recommendedName>
    <alternativeName>
        <fullName evidence="7">Leucine aminopeptidase</fullName>
        <shortName evidence="7">LAP</shortName>
        <ecNumber evidence="7">3.4.11.10</ecNumber>
    </alternativeName>
    <alternativeName>
        <fullName evidence="7">Leucyl aminopeptidase</fullName>
    </alternativeName>
</protein>
<dbReference type="GO" id="GO:0070006">
    <property type="term" value="F:metalloaminopeptidase activity"/>
    <property type="evidence" value="ECO:0007669"/>
    <property type="project" value="InterPro"/>
</dbReference>
<sequence length="485" mass="52203">MKYLTKSTTESVAGVLIVPVFKNEKKRLFGAVNTPERVTGEAGEQLQIVISDAGGTHEVLFLGLGDAAKITPHSFAIAVAHACKAAQEKKQVQFTVYVREELFRAAAADARALGELLSRYIGLATYQFTEYMTDEKRHLPEMASVTFVNVPLRLMKAFQQGLLNGQQIDVAVRAARALGNHTPSNMHPAQLGAEAVRLGRGIKNLTVRVLGKKEIEKEKMGGLLGVSAGSERPPAFIIMHYRGARASDAPTIFVGKGVTFDSGGISIKPSDKMDEMKFDMMGGATVIGALLAIATLKLPVNVIGLVPATENLPSGTAIVPSDILHMHSGKTVEVLNTDAEGRLILADALSFAQRFKPKQIIDLATLTGACVVALGESRAGLWSTDEKLVRRLQDAATATDEKVWHMPLGDDYSMQLKSEVADLKNITERWGSANTAAAFLQEFAGDAPWAHIDIAGVAYSSKLQPSRRHGATGWGVALLTQLVRR</sequence>
<dbReference type="PROSITE" id="PS00631">
    <property type="entry name" value="CYTOSOL_AP"/>
    <property type="match status" value="1"/>
</dbReference>
<dbReference type="STRING" id="1798682.A3C15_01090"/>
<feature type="binding site" evidence="7">
    <location>
        <position position="261"/>
    </location>
    <ligand>
        <name>Mn(2+)</name>
        <dbReference type="ChEBI" id="CHEBI:29035"/>
        <label>2</label>
    </ligand>
</feature>
<comment type="cofactor">
    <cofactor evidence="7">
        <name>Mn(2+)</name>
        <dbReference type="ChEBI" id="CHEBI:29035"/>
    </cofactor>
    <text evidence="7">Binds 2 manganese ions per subunit.</text>
</comment>
<comment type="similarity">
    <text evidence="3 7">Belongs to the peptidase M17 family.</text>
</comment>
<comment type="caution">
    <text evidence="9">The sequence shown here is derived from an EMBL/GenBank/DDBJ whole genome shotgun (WGS) entry which is preliminary data.</text>
</comment>
<dbReference type="NCBIfam" id="NF002074">
    <property type="entry name" value="PRK00913.1-4"/>
    <property type="match status" value="1"/>
</dbReference>
<keyword evidence="7" id="KW-0963">Cytoplasm</keyword>
<evidence type="ECO:0000256" key="2">
    <source>
        <dbReference type="ARBA" id="ARBA00000967"/>
    </source>
</evidence>
<dbReference type="AlphaFoldDB" id="A0A1F6M986"/>
<dbReference type="InterPro" id="IPR011356">
    <property type="entry name" value="Leucine_aapep/pepB"/>
</dbReference>
<feature type="binding site" evidence="7">
    <location>
        <position position="261"/>
    </location>
    <ligand>
        <name>Mn(2+)</name>
        <dbReference type="ChEBI" id="CHEBI:29035"/>
        <label>1</label>
    </ligand>
</feature>
<dbReference type="SUPFAM" id="SSF52949">
    <property type="entry name" value="Macro domain-like"/>
    <property type="match status" value="1"/>
</dbReference>
<evidence type="ECO:0000259" key="8">
    <source>
        <dbReference type="PROSITE" id="PS00631"/>
    </source>
</evidence>
<keyword evidence="7" id="KW-0464">Manganese</keyword>
<dbReference type="HAMAP" id="MF_00181">
    <property type="entry name" value="Cytosol_peptidase_M17"/>
    <property type="match status" value="1"/>
</dbReference>
<feature type="binding site" evidence="7">
    <location>
        <position position="338"/>
    </location>
    <ligand>
        <name>Mn(2+)</name>
        <dbReference type="ChEBI" id="CHEBI:29035"/>
        <label>1</label>
    </ligand>
</feature>
<dbReference type="EMBL" id="MFQD01000005">
    <property type="protein sequence ID" value="OGH68197.1"/>
    <property type="molecule type" value="Genomic_DNA"/>
</dbReference>
<feature type="binding site" evidence="7">
    <location>
        <position position="279"/>
    </location>
    <ligand>
        <name>Mn(2+)</name>
        <dbReference type="ChEBI" id="CHEBI:29035"/>
        <label>2</label>
    </ligand>
</feature>
<dbReference type="Gene3D" id="3.40.630.10">
    <property type="entry name" value="Zn peptidases"/>
    <property type="match status" value="1"/>
</dbReference>
<dbReference type="PRINTS" id="PR00481">
    <property type="entry name" value="LAMNOPPTDASE"/>
</dbReference>
<keyword evidence="6 7" id="KW-0378">Hydrolase</keyword>
<dbReference type="GO" id="GO:0005737">
    <property type="term" value="C:cytoplasm"/>
    <property type="evidence" value="ECO:0007669"/>
    <property type="project" value="UniProtKB-SubCell"/>
</dbReference>
<proteinExistence type="inferred from homology"/>
<dbReference type="Proteomes" id="UP000176532">
    <property type="component" value="Unassembled WGS sequence"/>
</dbReference>
<dbReference type="PANTHER" id="PTHR11963:SF23">
    <property type="entry name" value="CYTOSOL AMINOPEPTIDASE"/>
    <property type="match status" value="1"/>
</dbReference>
<dbReference type="GO" id="GO:0006508">
    <property type="term" value="P:proteolysis"/>
    <property type="evidence" value="ECO:0007669"/>
    <property type="project" value="UniProtKB-KW"/>
</dbReference>
<dbReference type="InterPro" id="IPR008283">
    <property type="entry name" value="Peptidase_M17_N"/>
</dbReference>
<feature type="binding site" evidence="7">
    <location>
        <position position="340"/>
    </location>
    <ligand>
        <name>Mn(2+)</name>
        <dbReference type="ChEBI" id="CHEBI:29035"/>
        <label>1</label>
    </ligand>
</feature>
<comment type="catalytic activity">
    <reaction evidence="2 7">
        <text>Release of an N-terminal amino acid, preferentially leucine, but not glutamic or aspartic acids.</text>
        <dbReference type="EC" id="3.4.11.10"/>
    </reaction>
</comment>
<feature type="active site" evidence="7">
    <location>
        <position position="268"/>
    </location>
</feature>
<keyword evidence="4 7" id="KW-0031">Aminopeptidase</keyword>
<name>A0A1F6M986_9BACT</name>
<keyword evidence="5 7" id="KW-0645">Protease</keyword>
<comment type="subcellular location">
    <subcellularLocation>
        <location evidence="7">Cytoplasm</location>
    </subcellularLocation>
</comment>
<dbReference type="Pfam" id="PF02789">
    <property type="entry name" value="Peptidase_M17_N"/>
    <property type="match status" value="1"/>
</dbReference>
<keyword evidence="7" id="KW-0479">Metal-binding</keyword>
<gene>
    <name evidence="7" type="primary">pepA</name>
    <name evidence="9" type="ORF">A3C15_01090</name>
</gene>
<dbReference type="EC" id="3.4.11.10" evidence="7"/>
<dbReference type="SUPFAM" id="SSF53187">
    <property type="entry name" value="Zn-dependent exopeptidases"/>
    <property type="match status" value="1"/>
</dbReference>
<evidence type="ECO:0000256" key="3">
    <source>
        <dbReference type="ARBA" id="ARBA00009528"/>
    </source>
</evidence>
<evidence type="ECO:0000256" key="6">
    <source>
        <dbReference type="ARBA" id="ARBA00022801"/>
    </source>
</evidence>
<evidence type="ECO:0000313" key="9">
    <source>
        <dbReference type="EMBL" id="OGH68197.1"/>
    </source>
</evidence>
<dbReference type="Gene3D" id="3.40.220.10">
    <property type="entry name" value="Leucine Aminopeptidase, subunit E, domain 1"/>
    <property type="match status" value="1"/>
</dbReference>
<evidence type="ECO:0000256" key="1">
    <source>
        <dbReference type="ARBA" id="ARBA00000135"/>
    </source>
</evidence>
<evidence type="ECO:0000256" key="4">
    <source>
        <dbReference type="ARBA" id="ARBA00022438"/>
    </source>
</evidence>
<dbReference type="CDD" id="cd00433">
    <property type="entry name" value="Peptidase_M17"/>
    <property type="match status" value="1"/>
</dbReference>
<dbReference type="GO" id="GO:0030145">
    <property type="term" value="F:manganese ion binding"/>
    <property type="evidence" value="ECO:0007669"/>
    <property type="project" value="UniProtKB-UniRule"/>
</dbReference>
<feature type="binding site" evidence="7">
    <location>
        <position position="256"/>
    </location>
    <ligand>
        <name>Mn(2+)</name>
        <dbReference type="ChEBI" id="CHEBI:29035"/>
        <label>2</label>
    </ligand>
</feature>
<evidence type="ECO:0000256" key="7">
    <source>
        <dbReference type="HAMAP-Rule" id="MF_00181"/>
    </source>
</evidence>
<feature type="binding site" evidence="7">
    <location>
        <position position="340"/>
    </location>
    <ligand>
        <name>Mn(2+)</name>
        <dbReference type="ChEBI" id="CHEBI:29035"/>
        <label>2</label>
    </ligand>
</feature>
<reference evidence="9 10" key="1">
    <citation type="journal article" date="2016" name="Nat. Commun.">
        <title>Thousands of microbial genomes shed light on interconnected biogeochemical processes in an aquifer system.</title>
        <authorList>
            <person name="Anantharaman K."/>
            <person name="Brown C.T."/>
            <person name="Hug L.A."/>
            <person name="Sharon I."/>
            <person name="Castelle C.J."/>
            <person name="Probst A.J."/>
            <person name="Thomas B.C."/>
            <person name="Singh A."/>
            <person name="Wilkins M.J."/>
            <person name="Karaoz U."/>
            <person name="Brodie E.L."/>
            <person name="Williams K.H."/>
            <person name="Hubbard S.S."/>
            <person name="Banfield J.F."/>
        </authorList>
    </citation>
    <scope>NUCLEOTIDE SEQUENCE [LARGE SCALE GENOMIC DNA]</scope>
</reference>
<dbReference type="InterPro" id="IPR023042">
    <property type="entry name" value="Peptidase_M17_leu_NH2_pept"/>
</dbReference>
<organism evidence="9 10">
    <name type="scientific">Candidatus Magasanikbacteria bacterium RIFCSPHIGHO2_02_FULL_50_9b</name>
    <dbReference type="NCBI Taxonomy" id="1798682"/>
    <lineage>
        <taxon>Bacteria</taxon>
        <taxon>Candidatus Magasanikiibacteriota</taxon>
    </lineage>
</organism>
<dbReference type="Pfam" id="PF00883">
    <property type="entry name" value="Peptidase_M17"/>
    <property type="match status" value="1"/>
</dbReference>